<dbReference type="InterPro" id="IPR003171">
    <property type="entry name" value="Mehydrof_redctse-like"/>
</dbReference>
<dbReference type="Gene3D" id="3.20.20.220">
    <property type="match status" value="1"/>
</dbReference>
<comment type="cofactor">
    <cofactor evidence="1 12">
        <name>FAD</name>
        <dbReference type="ChEBI" id="CHEBI:57692"/>
    </cofactor>
</comment>
<sequence length="314" mass="33645">MTTAADSTLAALRAGLPIAAPCDGPIDVSFEFFPPKTDKMQESLWTCIRRLAPLRPKFVSVTYGAGGTTRERTHETVVDIRRKTDLEPAAHLTCVGATREEVDAVARHYWEAGIRHIVALRGDAPEGAGGYGPHPGGYAYAADLVAGLKKVADFEVSVAAYPETHPEAQSPDADVENLKRKVDAGATRAISQYFFNPEDFLRFRDRVRAAGITVPLVPGILPVTNFATVCKFSAACGAGIPPWMHGLFDGLDEDPETRKLIAATLAIETCRALAAEGVGEFHFYTLNRADLTYAICHVLGVRARAAAAATPAAV</sequence>
<dbReference type="EC" id="1.5.1.54" evidence="12"/>
<dbReference type="GO" id="GO:0035999">
    <property type="term" value="P:tetrahydrofolate interconversion"/>
    <property type="evidence" value="ECO:0007669"/>
    <property type="project" value="UniProtKB-UniPathway"/>
</dbReference>
<accession>A0A286GW49</accession>
<evidence type="ECO:0000256" key="12">
    <source>
        <dbReference type="RuleBase" id="RU003862"/>
    </source>
</evidence>
<keyword evidence="6 12" id="KW-0274">FAD</keyword>
<evidence type="ECO:0000256" key="1">
    <source>
        <dbReference type="ARBA" id="ARBA00001974"/>
    </source>
</evidence>
<dbReference type="SUPFAM" id="SSF51730">
    <property type="entry name" value="FAD-linked oxidoreductase"/>
    <property type="match status" value="1"/>
</dbReference>
<gene>
    <name evidence="13" type="ORF">SAMN05421508_109156</name>
</gene>
<dbReference type="NCBIfam" id="NF006950">
    <property type="entry name" value="PRK09432.1"/>
    <property type="match status" value="1"/>
</dbReference>
<dbReference type="NCBIfam" id="TIGR00676">
    <property type="entry name" value="fadh2"/>
    <property type="match status" value="1"/>
</dbReference>
<proteinExistence type="inferred from homology"/>
<keyword evidence="14" id="KW-1185">Reference proteome</keyword>
<evidence type="ECO:0000256" key="7">
    <source>
        <dbReference type="ARBA" id="ARBA00023002"/>
    </source>
</evidence>
<keyword evidence="9" id="KW-0486">Methionine biosynthesis</keyword>
<dbReference type="Proteomes" id="UP000219621">
    <property type="component" value="Unassembled WGS sequence"/>
</dbReference>
<dbReference type="GO" id="GO:0106312">
    <property type="term" value="F:methylenetetrahydrofolate reductase (NADH) activity"/>
    <property type="evidence" value="ECO:0007669"/>
    <property type="project" value="UniProtKB-EC"/>
</dbReference>
<comment type="similarity">
    <text evidence="3 12">Belongs to the methylenetetrahydrofolate reductase family.</text>
</comment>
<comment type="pathway">
    <text evidence="10">Amino-acid biosynthesis; L-methionine biosynthesis via de novo pathway.</text>
</comment>
<comment type="pathway">
    <text evidence="2 12">One-carbon metabolism; tetrahydrofolate interconversion.</text>
</comment>
<evidence type="ECO:0000256" key="8">
    <source>
        <dbReference type="ARBA" id="ARBA00023027"/>
    </source>
</evidence>
<dbReference type="GO" id="GO:0009086">
    <property type="term" value="P:methionine biosynthetic process"/>
    <property type="evidence" value="ECO:0007669"/>
    <property type="project" value="UniProtKB-KW"/>
</dbReference>
<dbReference type="UniPathway" id="UPA00193"/>
<reference evidence="13 14" key="1">
    <citation type="submission" date="2017-09" db="EMBL/GenBank/DDBJ databases">
        <authorList>
            <person name="Ehlers B."/>
            <person name="Leendertz F.H."/>
        </authorList>
    </citation>
    <scope>NUCLEOTIDE SEQUENCE [LARGE SCALE GENOMIC DNA]</scope>
    <source>
        <strain evidence="13 14">USBA 140</strain>
    </source>
</reference>
<dbReference type="Pfam" id="PF02219">
    <property type="entry name" value="MTHFR"/>
    <property type="match status" value="1"/>
</dbReference>
<dbReference type="GO" id="GO:0071949">
    <property type="term" value="F:FAD binding"/>
    <property type="evidence" value="ECO:0007669"/>
    <property type="project" value="TreeGrafter"/>
</dbReference>
<evidence type="ECO:0000256" key="4">
    <source>
        <dbReference type="ARBA" id="ARBA00022605"/>
    </source>
</evidence>
<keyword evidence="4" id="KW-0028">Amino-acid biosynthesis</keyword>
<evidence type="ECO:0000313" key="13">
    <source>
        <dbReference type="EMBL" id="SOD99743.1"/>
    </source>
</evidence>
<evidence type="ECO:0000256" key="10">
    <source>
        <dbReference type="ARBA" id="ARBA00034478"/>
    </source>
</evidence>
<dbReference type="PANTHER" id="PTHR45754:SF3">
    <property type="entry name" value="METHYLENETETRAHYDROFOLATE REDUCTASE (NADPH)"/>
    <property type="match status" value="1"/>
</dbReference>
<dbReference type="InterPro" id="IPR004620">
    <property type="entry name" value="MTHF_reductase_bac"/>
</dbReference>
<evidence type="ECO:0000256" key="9">
    <source>
        <dbReference type="ARBA" id="ARBA00023167"/>
    </source>
</evidence>
<evidence type="ECO:0000256" key="5">
    <source>
        <dbReference type="ARBA" id="ARBA00022630"/>
    </source>
</evidence>
<keyword evidence="8" id="KW-0520">NAD</keyword>
<keyword evidence="7 12" id="KW-0560">Oxidoreductase</keyword>
<organism evidence="13 14">
    <name type="scientific">Caenispirillum bisanense</name>
    <dbReference type="NCBI Taxonomy" id="414052"/>
    <lineage>
        <taxon>Bacteria</taxon>
        <taxon>Pseudomonadati</taxon>
        <taxon>Pseudomonadota</taxon>
        <taxon>Alphaproteobacteria</taxon>
        <taxon>Rhodospirillales</taxon>
        <taxon>Novispirillaceae</taxon>
        <taxon>Caenispirillum</taxon>
    </lineage>
</organism>
<dbReference type="EMBL" id="OCNJ01000009">
    <property type="protein sequence ID" value="SOD99743.1"/>
    <property type="molecule type" value="Genomic_DNA"/>
</dbReference>
<dbReference type="AlphaFoldDB" id="A0A286GW49"/>
<dbReference type="GO" id="GO:0005829">
    <property type="term" value="C:cytosol"/>
    <property type="evidence" value="ECO:0007669"/>
    <property type="project" value="InterPro"/>
</dbReference>
<keyword evidence="5 12" id="KW-0285">Flavoprotein</keyword>
<evidence type="ECO:0000256" key="6">
    <source>
        <dbReference type="ARBA" id="ARBA00022827"/>
    </source>
</evidence>
<comment type="catalytic activity">
    <reaction evidence="11">
        <text>(6S)-5-methyl-5,6,7,8-tetrahydrofolate + NAD(+) = (6R)-5,10-methylene-5,6,7,8-tetrahydrofolate + NADH + H(+)</text>
        <dbReference type="Rhea" id="RHEA:19821"/>
        <dbReference type="ChEBI" id="CHEBI:15378"/>
        <dbReference type="ChEBI" id="CHEBI:15636"/>
        <dbReference type="ChEBI" id="CHEBI:18608"/>
        <dbReference type="ChEBI" id="CHEBI:57540"/>
        <dbReference type="ChEBI" id="CHEBI:57945"/>
        <dbReference type="EC" id="1.5.1.54"/>
    </reaction>
    <physiologicalReaction direction="right-to-left" evidence="11">
        <dbReference type="Rhea" id="RHEA:19823"/>
    </physiologicalReaction>
</comment>
<name>A0A286GW49_9PROT</name>
<dbReference type="PANTHER" id="PTHR45754">
    <property type="entry name" value="METHYLENETETRAHYDROFOLATE REDUCTASE"/>
    <property type="match status" value="1"/>
</dbReference>
<evidence type="ECO:0000256" key="3">
    <source>
        <dbReference type="ARBA" id="ARBA00006743"/>
    </source>
</evidence>
<evidence type="ECO:0000256" key="11">
    <source>
        <dbReference type="ARBA" id="ARBA00048628"/>
    </source>
</evidence>
<evidence type="ECO:0000313" key="14">
    <source>
        <dbReference type="Proteomes" id="UP000219621"/>
    </source>
</evidence>
<evidence type="ECO:0000256" key="2">
    <source>
        <dbReference type="ARBA" id="ARBA00004777"/>
    </source>
</evidence>
<dbReference type="InterPro" id="IPR029041">
    <property type="entry name" value="FAD-linked_oxidoreductase-like"/>
</dbReference>
<dbReference type="CDD" id="cd00537">
    <property type="entry name" value="MTHFR"/>
    <property type="match status" value="1"/>
</dbReference>
<protein>
    <recommendedName>
        <fullName evidence="12">Methylenetetrahydrofolate reductase</fullName>
        <ecNumber evidence="12">1.5.1.54</ecNumber>
    </recommendedName>
</protein>